<evidence type="ECO:0000313" key="1">
    <source>
        <dbReference type="EMBL" id="SEQ05348.1"/>
    </source>
</evidence>
<dbReference type="RefSeq" id="WP_092495428.1">
    <property type="nucleotide sequence ID" value="NZ_FOFG01000002.1"/>
</dbReference>
<dbReference type="AlphaFoldDB" id="A0A1H9CXS2"/>
<sequence length="169" mass="18464">MRDALFLSGPIGSGKSSLGGALAESLGGRFIEGDDFGEQGKSWIGQNLTVSRQIIEHVLSAWDEVPLVIVARPLRARDWAFFRKGLSGGGRRCWCVSLDADAEGILDPVRGRRFSDVEARRSRDMIDEGYGKRSFSDAVLRADRATFEVTLAELAELATGLLTSRRGSF</sequence>
<dbReference type="InterPro" id="IPR027417">
    <property type="entry name" value="P-loop_NTPase"/>
</dbReference>
<name>A0A1H9CXS2_9HYPH</name>
<gene>
    <name evidence="1" type="ORF">SAMN05216548_102267</name>
</gene>
<evidence type="ECO:0000313" key="2">
    <source>
        <dbReference type="Proteomes" id="UP000199647"/>
    </source>
</evidence>
<evidence type="ECO:0008006" key="3">
    <source>
        <dbReference type="Google" id="ProtNLM"/>
    </source>
</evidence>
<reference evidence="1 2" key="1">
    <citation type="submission" date="2016-10" db="EMBL/GenBank/DDBJ databases">
        <authorList>
            <person name="de Groot N.N."/>
        </authorList>
    </citation>
    <scope>NUCLEOTIDE SEQUENCE [LARGE SCALE GENOMIC DNA]</scope>
    <source>
        <strain evidence="1 2">A52C2</strain>
    </source>
</reference>
<dbReference type="SUPFAM" id="SSF52540">
    <property type="entry name" value="P-loop containing nucleoside triphosphate hydrolases"/>
    <property type="match status" value="1"/>
</dbReference>
<keyword evidence="2" id="KW-1185">Reference proteome</keyword>
<dbReference type="EMBL" id="FOFG01000002">
    <property type="protein sequence ID" value="SEQ05348.1"/>
    <property type="molecule type" value="Genomic_DNA"/>
</dbReference>
<accession>A0A1H9CXS2</accession>
<proteinExistence type="predicted"/>
<organism evidence="1 2">
    <name type="scientific">Faunimonas pinastri</name>
    <dbReference type="NCBI Taxonomy" id="1855383"/>
    <lineage>
        <taxon>Bacteria</taxon>
        <taxon>Pseudomonadati</taxon>
        <taxon>Pseudomonadota</taxon>
        <taxon>Alphaproteobacteria</taxon>
        <taxon>Hyphomicrobiales</taxon>
        <taxon>Afifellaceae</taxon>
        <taxon>Faunimonas</taxon>
    </lineage>
</organism>
<protein>
    <recommendedName>
        <fullName evidence="3">Shikimate kinase</fullName>
    </recommendedName>
</protein>
<dbReference type="Gene3D" id="3.40.50.300">
    <property type="entry name" value="P-loop containing nucleotide triphosphate hydrolases"/>
    <property type="match status" value="1"/>
</dbReference>
<dbReference type="Proteomes" id="UP000199647">
    <property type="component" value="Unassembled WGS sequence"/>
</dbReference>
<dbReference type="OrthoDB" id="7865244at2"/>
<dbReference type="STRING" id="1855383.SAMN05216548_102267"/>